<dbReference type="EMBL" id="PNEN01000271">
    <property type="protein sequence ID" value="PPJ60427.1"/>
    <property type="molecule type" value="Genomic_DNA"/>
</dbReference>
<evidence type="ECO:0000313" key="3">
    <source>
        <dbReference type="EMBL" id="PPJ60427.1"/>
    </source>
</evidence>
<dbReference type="STRING" id="357750.A0A2S6CL13"/>
<evidence type="ECO:0000256" key="1">
    <source>
        <dbReference type="SAM" id="MobiDB-lite"/>
    </source>
</evidence>
<dbReference type="AlphaFoldDB" id="A0A2S6CL13"/>
<accession>A0A2S6CL13</accession>
<dbReference type="InterPro" id="IPR029058">
    <property type="entry name" value="AB_hydrolase_fold"/>
</dbReference>
<keyword evidence="4" id="KW-1185">Reference proteome</keyword>
<gene>
    <name evidence="3" type="ORF">CBER1_07336</name>
</gene>
<evidence type="ECO:0000259" key="2">
    <source>
        <dbReference type="Pfam" id="PF12697"/>
    </source>
</evidence>
<evidence type="ECO:0000313" key="4">
    <source>
        <dbReference type="Proteomes" id="UP000237631"/>
    </source>
</evidence>
<comment type="caution">
    <text evidence="3">The sequence shown here is derived from an EMBL/GenBank/DDBJ whole genome shotgun (WGS) entry which is preliminary data.</text>
</comment>
<protein>
    <recommendedName>
        <fullName evidence="2">AB hydrolase-1 domain-containing protein</fullName>
    </recommendedName>
</protein>
<dbReference type="Proteomes" id="UP000237631">
    <property type="component" value="Unassembled WGS sequence"/>
</dbReference>
<proteinExistence type="predicted"/>
<reference evidence="4" key="1">
    <citation type="journal article" date="2017" name="bioRxiv">
        <title>Conservation of a gene cluster reveals novel cercosporin biosynthetic mechanisms and extends production to the genus Colletotrichum.</title>
        <authorList>
            <person name="de Jonge R."/>
            <person name="Ebert M.K."/>
            <person name="Huitt-Roehl C.R."/>
            <person name="Pal P."/>
            <person name="Suttle J.C."/>
            <person name="Spanner R.E."/>
            <person name="Neubauer J.D."/>
            <person name="Jurick W.M.II."/>
            <person name="Stott K.A."/>
            <person name="Secor G.A."/>
            <person name="Thomma B.P.H.J."/>
            <person name="Van de Peer Y."/>
            <person name="Townsend C.A."/>
            <person name="Bolton M.D."/>
        </authorList>
    </citation>
    <scope>NUCLEOTIDE SEQUENCE [LARGE SCALE GENOMIC DNA]</scope>
    <source>
        <strain evidence="4">CBS538.71</strain>
    </source>
</reference>
<dbReference type="OrthoDB" id="5371334at2759"/>
<feature type="region of interest" description="Disordered" evidence="1">
    <location>
        <begin position="361"/>
        <end position="384"/>
    </location>
</feature>
<name>A0A2S6CL13_9PEZI</name>
<dbReference type="Pfam" id="PF12697">
    <property type="entry name" value="Abhydrolase_6"/>
    <property type="match status" value="1"/>
</dbReference>
<dbReference type="SUPFAM" id="SSF53474">
    <property type="entry name" value="alpha/beta-Hydrolases"/>
    <property type="match status" value="1"/>
</dbReference>
<sequence>MPPRSPERNAMEPFVVDVGNGDLVSGLKSFQVKPEDVKRSSHGTPLMICLHGSSYCAKYFDAHEHYSIRNISDQLSIPVIALNRPGYKQTPELGRTENTGSDTHLQNEALWLHRLVLPVIWRAFGPPLGATSIVLLGHGIGGAVALITSSLSCTDAPEERTYPLGGLILTGMGTRQAMELNEDAMRKEPPFDTKGEPIYQHWNMGPKTKLMLNSALGHSPLETIKAHEAISCPALTSEYSDFNHPDNYPRYWRSMAAQINVPVMYFLADMDLIWDSSVERIGDFTSAFLSAPRVESGILRGAGHCIELSWLGPCWYLRCAGFATCCAVEKVTLDGFQDGSFVPPVERSSLSTVIERDSGASAVEMSQSMGGRTEARGSSDFTSI</sequence>
<dbReference type="Gene3D" id="3.40.50.1820">
    <property type="entry name" value="alpha/beta hydrolase"/>
    <property type="match status" value="1"/>
</dbReference>
<dbReference type="InterPro" id="IPR000073">
    <property type="entry name" value="AB_hydrolase_1"/>
</dbReference>
<organism evidence="3 4">
    <name type="scientific">Cercospora berteroae</name>
    <dbReference type="NCBI Taxonomy" id="357750"/>
    <lineage>
        <taxon>Eukaryota</taxon>
        <taxon>Fungi</taxon>
        <taxon>Dikarya</taxon>
        <taxon>Ascomycota</taxon>
        <taxon>Pezizomycotina</taxon>
        <taxon>Dothideomycetes</taxon>
        <taxon>Dothideomycetidae</taxon>
        <taxon>Mycosphaerellales</taxon>
        <taxon>Mycosphaerellaceae</taxon>
        <taxon>Cercospora</taxon>
    </lineage>
</organism>
<feature type="domain" description="AB hydrolase-1" evidence="2">
    <location>
        <begin position="48"/>
        <end position="308"/>
    </location>
</feature>